<keyword evidence="1" id="KW-0436">Ligase</keyword>
<keyword evidence="3" id="KW-0547">Nucleotide-binding</keyword>
<dbReference type="Pfam" id="PF13507">
    <property type="entry name" value="GATase_5"/>
    <property type="match status" value="1"/>
</dbReference>
<dbReference type="Gene3D" id="3.30.1330.10">
    <property type="entry name" value="PurM-like, N-terminal domain"/>
    <property type="match status" value="2"/>
</dbReference>
<sequence length="1388" mass="152189">MVFEYQKRTMTVLQYFKQPGLSRGAQISAKTKICATNPHFDSLHTEQCFYIECQEDLSEEEQRRLSWLLSTPFSKNALTSNPTLQVDTANNALLVEIGPRLNFSTPMSTNAVSICQSIGLTKVLRIEASVRYLIQFKDSKPSHSDEEAIVQCLQDRMTQCRYLEPVKTFALEKRADPVYEVDVFGKGRAALEKANNDLGLAFDNWDLDFYTQLFKEKILRNPTSVECFDLAQSNSEHSRHWFFRGKLVIDGEEVDGSLFKMIMASQEHTNNNNIIKFNDNSRHIIFTAETHNFPTGVAPFPGATTGAGGRIRDVQSTGKGALVMAGTAGYSFGNLNIPGYHLPWEDNSFKYPANFASPVEIAIEASNGASDYGNKFGEPVLAGFARSFGMELCPGNRREYIKPIMFSGGIGQLIENHVQKDEPRKGMEVVKVGGPVYRIGVGGGAASSVQVQGDNRAELDFGAVQRGDAEMEQKLNRLIRACELVEPAGAIIRAGAFQLADPTLSLLEVWGAEYQESNALLLPREHVGLLTKVGQRERCPVSFVGTVTGDGRIKLEDFTNTSKKRPLEIGMENAKRPKTENGFQSEDNTVKSDGDQDKPAKTLENNDSMNGHTKNYRNAENVSNGDTAKQAVTNGNAENVSNGDTAKQPVTNGKAENVSIGDTAKQSVANGNNENGHVINGGTDEAGDKVEVRYPVDLDLEHVLGKMPQKVFNLNRQPAVLRPLCLPEGLAVQEALERVLRLPSVASKRYLTNKVDRCVTGLVAQQQCVGPLHTPLADVAVTALSYTETRGSATAIGEQPIKGLICPAAGARMSVGEALTNLVFAKVSDLKDIKCSGNWMWPAKLPGEGAALVEACKAMCDVMATLGIAIDGGKDSLSHLLHVDIDGGRCRLGGTALAQCYRQLGDQTPDLDHPEALKEAFLFTQKLIGERKIKAGHDISDGGLVTACLEMAFAGNCGLQLNFDQRDCSVLERLFNEELGLILEISEADVQYVQDQYSAANVSCNLIGYSQGLGPEGMGRMTDLRDVWEETSFQLELRQANPICVNQEREGLKVRQAPPYRLTFDPDIIHIIPSGKTCPRVAVLREEGSNSDREMSAAFLMAGCEVWDVNMQDLCSGAITLDMFHGLAFVGGFSYADVLGSAKGWAATALFNKSVQAQLKAFYEREDTFSLGVCNGCQLMGLLGWIAPDNTGAENDGKKGQGVFLDHNDSERFECRYVTVRVYDSPAIMLKGMEGSVFGMWSAHGEVRYVNDSGEATTAYPFNPNGSMDGVAALCSEDGRHLAIMPHPERSFLPWQCPWVPEEMKESLDASPWLKMFQNAFDWSVVKINSSTNHCTHTFNSDSNVVCVTFEMMEIKEIQKPMIKILQIKGFDIYMSSLRVGVMSGTKF</sequence>
<protein>
    <submittedName>
        <fullName evidence="12">PUR4-like protein</fullName>
    </submittedName>
</protein>
<keyword evidence="6" id="KW-0460">Magnesium</keyword>
<dbReference type="CDD" id="cd02204">
    <property type="entry name" value="PurL_repeat2"/>
    <property type="match status" value="1"/>
</dbReference>
<evidence type="ECO:0000256" key="2">
    <source>
        <dbReference type="ARBA" id="ARBA00022723"/>
    </source>
</evidence>
<dbReference type="Gene3D" id="3.40.50.880">
    <property type="match status" value="1"/>
</dbReference>
<evidence type="ECO:0000313" key="13">
    <source>
        <dbReference type="Proteomes" id="UP001164746"/>
    </source>
</evidence>
<evidence type="ECO:0000256" key="7">
    <source>
        <dbReference type="SAM" id="MobiDB-lite"/>
    </source>
</evidence>
<dbReference type="Gene3D" id="3.90.650.10">
    <property type="entry name" value="PurM-like C-terminal domain"/>
    <property type="match status" value="3"/>
</dbReference>
<gene>
    <name evidence="12" type="ORF">MAR_023786</name>
</gene>
<evidence type="ECO:0000259" key="9">
    <source>
        <dbReference type="Pfam" id="PF18072"/>
    </source>
</evidence>
<evidence type="ECO:0000256" key="6">
    <source>
        <dbReference type="ARBA" id="ARBA00022842"/>
    </source>
</evidence>
<feature type="domain" description="FGAR-AT PurM N-terminal-like" evidence="11">
    <location>
        <begin position="747"/>
        <end position="881"/>
    </location>
</feature>
<dbReference type="InterPro" id="IPR040707">
    <property type="entry name" value="FGAR-AT_N"/>
</dbReference>
<proteinExistence type="predicted"/>
<dbReference type="SUPFAM" id="SSF109736">
    <property type="entry name" value="FGAM synthase PurL, linker domain"/>
    <property type="match status" value="1"/>
</dbReference>
<evidence type="ECO:0000256" key="1">
    <source>
        <dbReference type="ARBA" id="ARBA00022598"/>
    </source>
</evidence>
<dbReference type="SMART" id="SM01211">
    <property type="entry name" value="GATase_5"/>
    <property type="match status" value="1"/>
</dbReference>
<keyword evidence="2" id="KW-0479">Metal-binding</keyword>
<dbReference type="SUPFAM" id="SSF56042">
    <property type="entry name" value="PurM C-terminal domain-like"/>
    <property type="match status" value="2"/>
</dbReference>
<feature type="domain" description="Phosphoribosylformylglycinamidine synthase N-terminal" evidence="10">
    <location>
        <begin position="47"/>
        <end position="163"/>
    </location>
</feature>
<evidence type="ECO:0000259" key="11">
    <source>
        <dbReference type="Pfam" id="PF22689"/>
    </source>
</evidence>
<organism evidence="12 13">
    <name type="scientific">Mya arenaria</name>
    <name type="common">Soft-shell clam</name>
    <dbReference type="NCBI Taxonomy" id="6604"/>
    <lineage>
        <taxon>Eukaryota</taxon>
        <taxon>Metazoa</taxon>
        <taxon>Spiralia</taxon>
        <taxon>Lophotrochozoa</taxon>
        <taxon>Mollusca</taxon>
        <taxon>Bivalvia</taxon>
        <taxon>Autobranchia</taxon>
        <taxon>Heteroconchia</taxon>
        <taxon>Euheterodonta</taxon>
        <taxon>Imparidentia</taxon>
        <taxon>Neoheterodontei</taxon>
        <taxon>Myida</taxon>
        <taxon>Myoidea</taxon>
        <taxon>Myidae</taxon>
        <taxon>Mya</taxon>
    </lineage>
</organism>
<dbReference type="SUPFAM" id="SSF82697">
    <property type="entry name" value="PurS-like"/>
    <property type="match status" value="1"/>
</dbReference>
<dbReference type="InterPro" id="IPR036921">
    <property type="entry name" value="PurM-like_N_sf"/>
</dbReference>
<feature type="domain" description="Phosphoribosylformylglycinamidine synthase linker" evidence="9">
    <location>
        <begin position="191"/>
        <end position="240"/>
    </location>
</feature>
<dbReference type="SUPFAM" id="SSF52317">
    <property type="entry name" value="Class I glutamine amidotransferase-like"/>
    <property type="match status" value="1"/>
</dbReference>
<dbReference type="Pfam" id="PF18072">
    <property type="entry name" value="FGAR-AT_linker"/>
    <property type="match status" value="1"/>
</dbReference>
<feature type="compositionally biased region" description="Polar residues" evidence="7">
    <location>
        <begin position="665"/>
        <end position="675"/>
    </location>
</feature>
<dbReference type="Pfam" id="PF18076">
    <property type="entry name" value="FGAR-AT_N"/>
    <property type="match status" value="1"/>
</dbReference>
<dbReference type="InterPro" id="IPR010918">
    <property type="entry name" value="PurM-like_C_dom"/>
</dbReference>
<feature type="region of interest" description="Disordered" evidence="7">
    <location>
        <begin position="564"/>
        <end position="624"/>
    </location>
</feature>
<keyword evidence="4" id="KW-0658">Purine biosynthesis</keyword>
<keyword evidence="13" id="KW-1185">Reference proteome</keyword>
<dbReference type="Proteomes" id="UP001164746">
    <property type="component" value="Chromosome 3"/>
</dbReference>
<evidence type="ECO:0000259" key="8">
    <source>
        <dbReference type="Pfam" id="PF02769"/>
    </source>
</evidence>
<dbReference type="SUPFAM" id="SSF55326">
    <property type="entry name" value="PurM N-terminal domain-like"/>
    <property type="match status" value="2"/>
</dbReference>
<dbReference type="Gene3D" id="1.10.8.750">
    <property type="entry name" value="Phosphoribosylformylglycinamidine synthase, linker domain"/>
    <property type="match status" value="1"/>
</dbReference>
<dbReference type="InterPro" id="IPR055181">
    <property type="entry name" value="FGAR-AT_PurM_N-like"/>
</dbReference>
<keyword evidence="5" id="KW-0067">ATP-binding</keyword>
<feature type="domain" description="PurM-like C-terminal" evidence="8">
    <location>
        <begin position="892"/>
        <end position="1009"/>
    </location>
</feature>
<evidence type="ECO:0000256" key="4">
    <source>
        <dbReference type="ARBA" id="ARBA00022755"/>
    </source>
</evidence>
<dbReference type="EMBL" id="CP111014">
    <property type="protein sequence ID" value="WAQ99413.1"/>
    <property type="molecule type" value="Genomic_DNA"/>
</dbReference>
<dbReference type="PANTHER" id="PTHR10099">
    <property type="entry name" value="PHOSPHORIBOSYLFORMYLGLYCINAMIDINE SYNTHASE"/>
    <property type="match status" value="1"/>
</dbReference>
<dbReference type="PROSITE" id="PS51273">
    <property type="entry name" value="GATASE_TYPE_1"/>
    <property type="match status" value="1"/>
</dbReference>
<evidence type="ECO:0000313" key="12">
    <source>
        <dbReference type="EMBL" id="WAQ99413.1"/>
    </source>
</evidence>
<dbReference type="CDD" id="cd01740">
    <property type="entry name" value="GATase1_FGAR_AT"/>
    <property type="match status" value="1"/>
</dbReference>
<evidence type="ECO:0000256" key="5">
    <source>
        <dbReference type="ARBA" id="ARBA00022840"/>
    </source>
</evidence>
<dbReference type="Pfam" id="PF02769">
    <property type="entry name" value="AIRS_C"/>
    <property type="match status" value="1"/>
</dbReference>
<dbReference type="Pfam" id="PF22689">
    <property type="entry name" value="FGAR-AT_PurM_N-like"/>
    <property type="match status" value="1"/>
</dbReference>
<feature type="compositionally biased region" description="Polar residues" evidence="7">
    <location>
        <begin position="603"/>
        <end position="624"/>
    </location>
</feature>
<dbReference type="InterPro" id="IPR036676">
    <property type="entry name" value="PurM-like_C_sf"/>
</dbReference>
<accession>A0ABY7DR77</accession>
<feature type="region of interest" description="Disordered" evidence="7">
    <location>
        <begin position="665"/>
        <end position="686"/>
    </location>
</feature>
<dbReference type="InterPro" id="IPR041609">
    <property type="entry name" value="PurL_linker"/>
</dbReference>
<name>A0ABY7DR77_MYAAR</name>
<dbReference type="InterPro" id="IPR029062">
    <property type="entry name" value="Class_I_gatase-like"/>
</dbReference>
<dbReference type="PANTHER" id="PTHR10099:SF1">
    <property type="entry name" value="PHOSPHORIBOSYLFORMYLGLYCINAMIDINE SYNTHASE"/>
    <property type="match status" value="1"/>
</dbReference>
<evidence type="ECO:0000256" key="3">
    <source>
        <dbReference type="ARBA" id="ARBA00022741"/>
    </source>
</evidence>
<reference evidence="12" key="1">
    <citation type="submission" date="2022-11" db="EMBL/GenBank/DDBJ databases">
        <title>Centuries of genome instability and evolution in soft-shell clam transmissible cancer (bioRxiv).</title>
        <authorList>
            <person name="Hart S.F.M."/>
            <person name="Yonemitsu M.A."/>
            <person name="Giersch R.M."/>
            <person name="Beal B.F."/>
            <person name="Arriagada G."/>
            <person name="Davis B.W."/>
            <person name="Ostrander E.A."/>
            <person name="Goff S.P."/>
            <person name="Metzger M.J."/>
        </authorList>
    </citation>
    <scope>NUCLEOTIDE SEQUENCE</scope>
    <source>
        <strain evidence="12">MELC-2E11</strain>
        <tissue evidence="12">Siphon/mantle</tissue>
    </source>
</reference>
<evidence type="ECO:0000259" key="10">
    <source>
        <dbReference type="Pfam" id="PF18076"/>
    </source>
</evidence>
<dbReference type="InterPro" id="IPR036604">
    <property type="entry name" value="PurS-like_sf"/>
</dbReference>
<feature type="compositionally biased region" description="Basic and acidic residues" evidence="7">
    <location>
        <begin position="588"/>
        <end position="601"/>
    </location>
</feature>